<comment type="caution">
    <text evidence="1">The sequence shown here is derived from an EMBL/GenBank/DDBJ whole genome shotgun (WGS) entry which is preliminary data.</text>
</comment>
<organism evidence="1 2">
    <name type="scientific">Macrosiphum euphorbiae</name>
    <name type="common">potato aphid</name>
    <dbReference type="NCBI Taxonomy" id="13131"/>
    <lineage>
        <taxon>Eukaryota</taxon>
        <taxon>Metazoa</taxon>
        <taxon>Ecdysozoa</taxon>
        <taxon>Arthropoda</taxon>
        <taxon>Hexapoda</taxon>
        <taxon>Insecta</taxon>
        <taxon>Pterygota</taxon>
        <taxon>Neoptera</taxon>
        <taxon>Paraneoptera</taxon>
        <taxon>Hemiptera</taxon>
        <taxon>Sternorrhyncha</taxon>
        <taxon>Aphidomorpha</taxon>
        <taxon>Aphidoidea</taxon>
        <taxon>Aphididae</taxon>
        <taxon>Macrosiphini</taxon>
        <taxon>Macrosiphum</taxon>
    </lineage>
</organism>
<evidence type="ECO:0000313" key="2">
    <source>
        <dbReference type="Proteomes" id="UP001160148"/>
    </source>
</evidence>
<protein>
    <submittedName>
        <fullName evidence="1">Uncharacterized protein</fullName>
    </submittedName>
</protein>
<dbReference type="Proteomes" id="UP001160148">
    <property type="component" value="Unassembled WGS sequence"/>
</dbReference>
<accession>A0AAV0VPB5</accession>
<evidence type="ECO:0000313" key="1">
    <source>
        <dbReference type="EMBL" id="CAI6346152.1"/>
    </source>
</evidence>
<reference evidence="1 2" key="1">
    <citation type="submission" date="2023-01" db="EMBL/GenBank/DDBJ databases">
        <authorList>
            <person name="Whitehead M."/>
        </authorList>
    </citation>
    <scope>NUCLEOTIDE SEQUENCE [LARGE SCALE GENOMIC DNA]</scope>
</reference>
<keyword evidence="2" id="KW-1185">Reference proteome</keyword>
<name>A0AAV0VPB5_9HEMI</name>
<dbReference type="EMBL" id="CARXXK010000001">
    <property type="protein sequence ID" value="CAI6346152.1"/>
    <property type="molecule type" value="Genomic_DNA"/>
</dbReference>
<gene>
    <name evidence="1" type="ORF">MEUPH1_LOCUS3089</name>
</gene>
<proteinExistence type="predicted"/>
<sequence length="70" mass="8202">MWNGYERVLKNKPRKNNSVEGWHHAFNSALGTNHVTIWKFITFLKQEQALQEVRLENLISGEPSPKKKNI</sequence>
<dbReference type="AlphaFoldDB" id="A0AAV0VPB5"/>